<comment type="caution">
    <text evidence="2">The sequence shown here is derived from an EMBL/GenBank/DDBJ whole genome shotgun (WGS) entry which is preliminary data.</text>
</comment>
<accession>A0A8X6PE82</accession>
<evidence type="ECO:0000256" key="1">
    <source>
        <dbReference type="SAM" id="MobiDB-lite"/>
    </source>
</evidence>
<protein>
    <submittedName>
        <fullName evidence="2">Uncharacterized protein</fullName>
    </submittedName>
</protein>
<keyword evidence="3" id="KW-1185">Reference proteome</keyword>
<organism evidence="2 3">
    <name type="scientific">Nephila pilipes</name>
    <name type="common">Giant wood spider</name>
    <name type="synonym">Nephila maculata</name>
    <dbReference type="NCBI Taxonomy" id="299642"/>
    <lineage>
        <taxon>Eukaryota</taxon>
        <taxon>Metazoa</taxon>
        <taxon>Ecdysozoa</taxon>
        <taxon>Arthropoda</taxon>
        <taxon>Chelicerata</taxon>
        <taxon>Arachnida</taxon>
        <taxon>Araneae</taxon>
        <taxon>Araneomorphae</taxon>
        <taxon>Entelegynae</taxon>
        <taxon>Araneoidea</taxon>
        <taxon>Nephilidae</taxon>
        <taxon>Nephila</taxon>
    </lineage>
</organism>
<gene>
    <name evidence="2" type="ORF">NPIL_209801</name>
</gene>
<evidence type="ECO:0000313" key="3">
    <source>
        <dbReference type="Proteomes" id="UP000887013"/>
    </source>
</evidence>
<name>A0A8X6PE82_NEPPI</name>
<proteinExistence type="predicted"/>
<dbReference type="AlphaFoldDB" id="A0A8X6PE82"/>
<reference evidence="2" key="1">
    <citation type="submission" date="2020-08" db="EMBL/GenBank/DDBJ databases">
        <title>Multicomponent nature underlies the extraordinary mechanical properties of spider dragline silk.</title>
        <authorList>
            <person name="Kono N."/>
            <person name="Nakamura H."/>
            <person name="Mori M."/>
            <person name="Yoshida Y."/>
            <person name="Ohtoshi R."/>
            <person name="Malay A.D."/>
            <person name="Moran D.A.P."/>
            <person name="Tomita M."/>
            <person name="Numata K."/>
            <person name="Arakawa K."/>
        </authorList>
    </citation>
    <scope>NUCLEOTIDE SEQUENCE</scope>
</reference>
<evidence type="ECO:0000313" key="2">
    <source>
        <dbReference type="EMBL" id="GFT59962.1"/>
    </source>
</evidence>
<dbReference type="Proteomes" id="UP000887013">
    <property type="component" value="Unassembled WGS sequence"/>
</dbReference>
<sequence length="281" mass="31354">MYNWNAKHPVMEGHEFTAKQCGAGQRLSAAIRLRVCGLDCKAFSPFLSLLSENDHISNIIIGTPLTYHASQDLNVSNTNDLRGPITEDYPNPQQAPFDRVTPLLQAFQQNERTEQGREGKGENPIHLVVNYGHISRVHEERVVEKEKKRNPSKNPPAKSLPLIAFRLNLAKTAGHVFLKGLRGRNGNGLIVRASLVTQCSRMKSTKWKDQKERKGKGPYSFGITNVSSGHDRDTSDLRRPHTAAAMAVGGMLSPRFRLPSWTTILGAEKKHKKFPCQAKLC</sequence>
<dbReference type="EMBL" id="BMAW01018758">
    <property type="protein sequence ID" value="GFT59962.1"/>
    <property type="molecule type" value="Genomic_DNA"/>
</dbReference>
<feature type="region of interest" description="Disordered" evidence="1">
    <location>
        <begin position="204"/>
        <end position="237"/>
    </location>
</feature>